<dbReference type="EMBL" id="JACTUZ010000246">
    <property type="protein sequence ID" value="MBC9180167.1"/>
    <property type="molecule type" value="Genomic_DNA"/>
</dbReference>
<keyword evidence="2" id="KW-1185">Reference proteome</keyword>
<gene>
    <name evidence="1" type="ORF">IBL25_24785</name>
</gene>
<protein>
    <submittedName>
        <fullName evidence="1">Uncharacterized protein</fullName>
    </submittedName>
</protein>
<sequence>MSSENLTLEQIALIEGDAHGLLTRNPNAEGMIGCEAILALCAMARRSLSDTSTAREGEKLEIPEMSWAEKNLLLAMEPGKGYRAANFARTAFIEEDLFSLEKLKLACFETDWRLTSVGEQVRAALAPSDPVSAGRDA</sequence>
<reference evidence="1 2" key="1">
    <citation type="journal article" date="2009" name="Int. J. Syst. Evol. Microbiol.">
        <title>Transfer of Teichococcus ludipueritiae and Muricoccus roseus to the genus Roseomonas, as Roseomonas ludipueritiae comb. nov. and Roseomonas rosea comb. nov., respectively, and emended description of the genus Roseomonas.</title>
        <authorList>
            <person name="Sanchez-Porro C."/>
            <person name="Gallego V."/>
            <person name="Busse H.J."/>
            <person name="Kampfer P."/>
            <person name="Ventosa A."/>
        </authorList>
    </citation>
    <scope>NUCLEOTIDE SEQUENCE [LARGE SCALE GENOMIC DNA]</scope>
    <source>
        <strain evidence="1 2">DSM 14915</strain>
    </source>
</reference>
<dbReference type="RefSeq" id="WP_187781130.1">
    <property type="nucleotide sequence ID" value="NZ_JACTUZ010000246.1"/>
</dbReference>
<dbReference type="Proteomes" id="UP000603940">
    <property type="component" value="Unassembled WGS sequence"/>
</dbReference>
<evidence type="ECO:0000313" key="1">
    <source>
        <dbReference type="EMBL" id="MBC9180167.1"/>
    </source>
</evidence>
<feature type="non-terminal residue" evidence="1">
    <location>
        <position position="137"/>
    </location>
</feature>
<organism evidence="1 2">
    <name type="scientific">Pseudoroseomonas ludipueritiae</name>
    <dbReference type="NCBI Taxonomy" id="198093"/>
    <lineage>
        <taxon>Bacteria</taxon>
        <taxon>Pseudomonadati</taxon>
        <taxon>Pseudomonadota</taxon>
        <taxon>Alphaproteobacteria</taxon>
        <taxon>Acetobacterales</taxon>
        <taxon>Acetobacteraceae</taxon>
        <taxon>Pseudoroseomonas</taxon>
    </lineage>
</organism>
<proteinExistence type="predicted"/>
<comment type="caution">
    <text evidence="1">The sequence shown here is derived from an EMBL/GenBank/DDBJ whole genome shotgun (WGS) entry which is preliminary data.</text>
</comment>
<evidence type="ECO:0000313" key="2">
    <source>
        <dbReference type="Proteomes" id="UP000603940"/>
    </source>
</evidence>
<name>A0ABR7RF98_9PROT</name>
<accession>A0ABR7RF98</accession>